<dbReference type="GO" id="GO:0016787">
    <property type="term" value="F:hydrolase activity"/>
    <property type="evidence" value="ECO:0007669"/>
    <property type="project" value="UniProtKB-KW"/>
</dbReference>
<evidence type="ECO:0000313" key="3">
    <source>
        <dbReference type="EMBL" id="PWJ56587.1"/>
    </source>
</evidence>
<dbReference type="GO" id="GO:0003723">
    <property type="term" value="F:RNA binding"/>
    <property type="evidence" value="ECO:0007669"/>
    <property type="project" value="InterPro"/>
</dbReference>
<organism evidence="3 4">
    <name type="scientific">Dyadobacter jejuensis</name>
    <dbReference type="NCBI Taxonomy" id="1082580"/>
    <lineage>
        <taxon>Bacteria</taxon>
        <taxon>Pseudomonadati</taxon>
        <taxon>Bacteroidota</taxon>
        <taxon>Cytophagia</taxon>
        <taxon>Cytophagales</taxon>
        <taxon>Spirosomataceae</taxon>
        <taxon>Dyadobacter</taxon>
    </lineage>
</organism>
<dbReference type="GO" id="GO:0004521">
    <property type="term" value="F:RNA endonuclease activity"/>
    <property type="evidence" value="ECO:0007669"/>
    <property type="project" value="InterPro"/>
</dbReference>
<comment type="caution">
    <text evidence="3">The sequence shown here is derived from an EMBL/GenBank/DDBJ whole genome shotgun (WGS) entry which is preliminary data.</text>
</comment>
<dbReference type="EMBL" id="QGDT01000011">
    <property type="protein sequence ID" value="PWJ56587.1"/>
    <property type="molecule type" value="Genomic_DNA"/>
</dbReference>
<dbReference type="SUPFAM" id="SSF53933">
    <property type="entry name" value="Microbial ribonucleases"/>
    <property type="match status" value="1"/>
</dbReference>
<proteinExistence type="predicted"/>
<keyword evidence="2" id="KW-0378">Hydrolase</keyword>
<dbReference type="Proteomes" id="UP000245880">
    <property type="component" value="Unassembled WGS sequence"/>
</dbReference>
<dbReference type="AlphaFoldDB" id="A0A316B1Z3"/>
<evidence type="ECO:0000256" key="2">
    <source>
        <dbReference type="ARBA" id="ARBA00022801"/>
    </source>
</evidence>
<dbReference type="InterPro" id="IPR016191">
    <property type="entry name" value="Ribonuclease/ribotoxin"/>
</dbReference>
<keyword evidence="1" id="KW-0540">Nuclease</keyword>
<dbReference type="RefSeq" id="WP_229203447.1">
    <property type="nucleotide sequence ID" value="NZ_QGDT01000011.1"/>
</dbReference>
<evidence type="ECO:0000256" key="1">
    <source>
        <dbReference type="ARBA" id="ARBA00022722"/>
    </source>
</evidence>
<keyword evidence="4" id="KW-1185">Reference proteome</keyword>
<accession>A0A316B1Z3</accession>
<dbReference type="Gene3D" id="3.10.450.30">
    <property type="entry name" value="Microbial ribonucleases"/>
    <property type="match status" value="1"/>
</dbReference>
<evidence type="ECO:0000313" key="4">
    <source>
        <dbReference type="Proteomes" id="UP000245880"/>
    </source>
</evidence>
<dbReference type="InterPro" id="IPR000026">
    <property type="entry name" value="N1-like"/>
</dbReference>
<gene>
    <name evidence="3" type="ORF">CLV98_11181</name>
</gene>
<sequence length="142" mass="16216">MHPKNTPSFLVRLLLGLLVFMFTFCRSEQRTEQASQQASSTTQSQAAIAPTNASIPPKVLEVLQYVRNHDKAPDGYVGGRRFGNFEKLLPLKDAQGRPMQYREWDVNPQIKGKNRGTQRLVTSKNNRAWYTSDHYASFTEIE</sequence>
<dbReference type="Pfam" id="PF00545">
    <property type="entry name" value="Ribonuclease"/>
    <property type="match status" value="1"/>
</dbReference>
<reference evidence="3 4" key="1">
    <citation type="submission" date="2018-03" db="EMBL/GenBank/DDBJ databases">
        <title>Genomic Encyclopedia of Archaeal and Bacterial Type Strains, Phase II (KMG-II): from individual species to whole genera.</title>
        <authorList>
            <person name="Goeker M."/>
        </authorList>
    </citation>
    <scope>NUCLEOTIDE SEQUENCE [LARGE SCALE GENOMIC DNA]</scope>
    <source>
        <strain evidence="3 4">DSM 100346</strain>
    </source>
</reference>
<name>A0A316B1Z3_9BACT</name>
<protein>
    <submittedName>
        <fullName evidence="3">Ribonuclease T1</fullName>
    </submittedName>
</protein>